<keyword evidence="3" id="KW-0548">Nucleotidyltransferase</keyword>
<dbReference type="InterPro" id="IPR001937">
    <property type="entry name" value="GalP_UDPtransf1"/>
</dbReference>
<evidence type="ECO:0000256" key="3">
    <source>
        <dbReference type="ARBA" id="ARBA00022695"/>
    </source>
</evidence>
<reference evidence="7" key="1">
    <citation type="submission" date="2015-05" db="EMBL/GenBank/DDBJ databases">
        <authorList>
            <person name="Fogelqvist Johan"/>
        </authorList>
    </citation>
    <scope>NUCLEOTIDE SEQUENCE [LARGE SCALE GENOMIC DNA]</scope>
</reference>
<dbReference type="InterPro" id="IPR005849">
    <property type="entry name" value="GalP_Utransf_N"/>
</dbReference>
<proteinExistence type="predicted"/>
<sequence>RAAGDTNPDYKKTLIFVNDYSAVKEEQTEYNPPDASTDLASSLLRAESATGRCYVLTFSPKHHLTLADMTPAEIVPVIEIWTQIYASHLDPASALAKQAAQ</sequence>
<feature type="non-terminal residue" evidence="6">
    <location>
        <position position="101"/>
    </location>
</feature>
<dbReference type="GO" id="GO:0008108">
    <property type="term" value="F:UDP-glucose:hexose-1-phosphate uridylyltransferase activity"/>
    <property type="evidence" value="ECO:0007669"/>
    <property type="project" value="InterPro"/>
</dbReference>
<dbReference type="Gene3D" id="3.30.428.10">
    <property type="entry name" value="HIT-like"/>
    <property type="match status" value="1"/>
</dbReference>
<evidence type="ECO:0000259" key="5">
    <source>
        <dbReference type="Pfam" id="PF01087"/>
    </source>
</evidence>
<dbReference type="PANTHER" id="PTHR11943">
    <property type="entry name" value="GALACTOSE-1-PHOSPHATE URIDYLYLTRANSFERASE"/>
    <property type="match status" value="1"/>
</dbReference>
<feature type="domain" description="Galactose-1-phosphate uridyl transferase N-terminal" evidence="5">
    <location>
        <begin position="1"/>
        <end position="87"/>
    </location>
</feature>
<gene>
    <name evidence="6" type="ORF">BN1723_018129</name>
</gene>
<dbReference type="AlphaFoldDB" id="A0A0G4LQJ3"/>
<name>A0A0G4LQJ3_VERLO</name>
<dbReference type="Proteomes" id="UP000045706">
    <property type="component" value="Unassembled WGS sequence"/>
</dbReference>
<evidence type="ECO:0000256" key="4">
    <source>
        <dbReference type="ARBA" id="ARBA00023277"/>
    </source>
</evidence>
<feature type="non-terminal residue" evidence="6">
    <location>
        <position position="1"/>
    </location>
</feature>
<dbReference type="GO" id="GO:0008270">
    <property type="term" value="F:zinc ion binding"/>
    <property type="evidence" value="ECO:0007669"/>
    <property type="project" value="InterPro"/>
</dbReference>
<dbReference type="GO" id="GO:0005737">
    <property type="term" value="C:cytoplasm"/>
    <property type="evidence" value="ECO:0007669"/>
    <property type="project" value="TreeGrafter"/>
</dbReference>
<evidence type="ECO:0000256" key="1">
    <source>
        <dbReference type="ARBA" id="ARBA00016340"/>
    </source>
</evidence>
<dbReference type="InterPro" id="IPR036265">
    <property type="entry name" value="HIT-like_sf"/>
</dbReference>
<dbReference type="GO" id="GO:0033499">
    <property type="term" value="P:galactose catabolic process via UDP-galactose, Leloir pathway"/>
    <property type="evidence" value="ECO:0007669"/>
    <property type="project" value="TreeGrafter"/>
</dbReference>
<dbReference type="Pfam" id="PF01087">
    <property type="entry name" value="GalP_UDP_transf"/>
    <property type="match status" value="1"/>
</dbReference>
<accession>A0A0G4LQJ3</accession>
<evidence type="ECO:0000313" key="6">
    <source>
        <dbReference type="EMBL" id="CRK24277.1"/>
    </source>
</evidence>
<dbReference type="SUPFAM" id="SSF54197">
    <property type="entry name" value="HIT-like"/>
    <property type="match status" value="1"/>
</dbReference>
<keyword evidence="4" id="KW-0119">Carbohydrate metabolism</keyword>
<dbReference type="EMBL" id="CVQI01015903">
    <property type="protein sequence ID" value="CRK24277.1"/>
    <property type="molecule type" value="Genomic_DNA"/>
</dbReference>
<evidence type="ECO:0000313" key="7">
    <source>
        <dbReference type="Proteomes" id="UP000045706"/>
    </source>
</evidence>
<protein>
    <recommendedName>
        <fullName evidence="1">Galactose-1-phosphate uridylyltransferase</fullName>
    </recommendedName>
</protein>
<evidence type="ECO:0000256" key="2">
    <source>
        <dbReference type="ARBA" id="ARBA00022679"/>
    </source>
</evidence>
<organism evidence="6 7">
    <name type="scientific">Verticillium longisporum</name>
    <name type="common">Verticillium dahliae var. longisporum</name>
    <dbReference type="NCBI Taxonomy" id="100787"/>
    <lineage>
        <taxon>Eukaryota</taxon>
        <taxon>Fungi</taxon>
        <taxon>Dikarya</taxon>
        <taxon>Ascomycota</taxon>
        <taxon>Pezizomycotina</taxon>
        <taxon>Sordariomycetes</taxon>
        <taxon>Hypocreomycetidae</taxon>
        <taxon>Glomerellales</taxon>
        <taxon>Plectosphaerellaceae</taxon>
        <taxon>Verticillium</taxon>
    </lineage>
</organism>
<dbReference type="PANTHER" id="PTHR11943:SF1">
    <property type="entry name" value="GALACTOSE-1-PHOSPHATE URIDYLYLTRANSFERASE"/>
    <property type="match status" value="1"/>
</dbReference>
<keyword evidence="2" id="KW-0808">Transferase</keyword>